<dbReference type="InterPro" id="IPR003591">
    <property type="entry name" value="Leu-rich_rpt_typical-subtyp"/>
</dbReference>
<evidence type="ECO:0000256" key="8">
    <source>
        <dbReference type="ARBA" id="ARBA00023136"/>
    </source>
</evidence>
<dbReference type="PANTHER" id="PTHR24365:SF541">
    <property type="entry name" value="PROTEIN TOLL-RELATED"/>
    <property type="match status" value="1"/>
</dbReference>
<feature type="domain" description="TIR" evidence="12">
    <location>
        <begin position="581"/>
        <end position="719"/>
    </location>
</feature>
<evidence type="ECO:0000313" key="13">
    <source>
        <dbReference type="EMBL" id="VDI57030.1"/>
    </source>
</evidence>
<evidence type="ECO:0000313" key="14">
    <source>
        <dbReference type="Proteomes" id="UP000596742"/>
    </source>
</evidence>
<evidence type="ECO:0000256" key="11">
    <source>
        <dbReference type="SAM" id="Phobius"/>
    </source>
</evidence>
<feature type="transmembrane region" description="Helical" evidence="11">
    <location>
        <begin position="531"/>
        <end position="556"/>
    </location>
</feature>
<dbReference type="SMART" id="SM00369">
    <property type="entry name" value="LRR_TYP"/>
    <property type="match status" value="3"/>
</dbReference>
<gene>
    <name evidence="13" type="ORF">MGAL_10B069877</name>
</gene>
<evidence type="ECO:0000256" key="10">
    <source>
        <dbReference type="ARBA" id="ARBA00023180"/>
    </source>
</evidence>
<dbReference type="GO" id="GO:0005886">
    <property type="term" value="C:plasma membrane"/>
    <property type="evidence" value="ECO:0007669"/>
    <property type="project" value="TreeGrafter"/>
</dbReference>
<dbReference type="InterPro" id="IPR032675">
    <property type="entry name" value="LRR_dom_sf"/>
</dbReference>
<dbReference type="OrthoDB" id="9982425at2759"/>
<protein>
    <recommendedName>
        <fullName evidence="12">TIR domain-containing protein</fullName>
    </recommendedName>
</protein>
<reference evidence="13" key="1">
    <citation type="submission" date="2018-11" db="EMBL/GenBank/DDBJ databases">
        <authorList>
            <person name="Alioto T."/>
            <person name="Alioto T."/>
        </authorList>
    </citation>
    <scope>NUCLEOTIDE SEQUENCE</scope>
</reference>
<dbReference type="SMART" id="SM00255">
    <property type="entry name" value="TIR"/>
    <property type="match status" value="1"/>
</dbReference>
<dbReference type="InterPro" id="IPR035897">
    <property type="entry name" value="Toll_tir_struct_dom_sf"/>
</dbReference>
<dbReference type="SUPFAM" id="SSF52200">
    <property type="entry name" value="Toll/Interleukin receptor TIR domain"/>
    <property type="match status" value="1"/>
</dbReference>
<dbReference type="Pfam" id="PF13855">
    <property type="entry name" value="LRR_8"/>
    <property type="match status" value="1"/>
</dbReference>
<evidence type="ECO:0000256" key="9">
    <source>
        <dbReference type="ARBA" id="ARBA00023170"/>
    </source>
</evidence>
<dbReference type="SUPFAM" id="SSF52058">
    <property type="entry name" value="L domain-like"/>
    <property type="match status" value="2"/>
</dbReference>
<name>A0A8B6G0J3_MYTGA</name>
<proteinExistence type="inferred from homology"/>
<keyword evidence="14" id="KW-1185">Reference proteome</keyword>
<dbReference type="EMBL" id="UYJE01007682">
    <property type="protein sequence ID" value="VDI57030.1"/>
    <property type="molecule type" value="Genomic_DNA"/>
</dbReference>
<evidence type="ECO:0000256" key="4">
    <source>
        <dbReference type="ARBA" id="ARBA00022692"/>
    </source>
</evidence>
<keyword evidence="7 11" id="KW-1133">Transmembrane helix</keyword>
<keyword evidence="5" id="KW-0732">Signal</keyword>
<comment type="subcellular location">
    <subcellularLocation>
        <location evidence="1">Membrane</location>
        <topology evidence="1">Single-pass type I membrane protein</topology>
    </subcellularLocation>
</comment>
<comment type="caution">
    <text evidence="13">The sequence shown here is derived from an EMBL/GenBank/DDBJ whole genome shotgun (WGS) entry which is preliminary data.</text>
</comment>
<comment type="similarity">
    <text evidence="2">Belongs to the Toll-like receptor family.</text>
</comment>
<keyword evidence="6" id="KW-0677">Repeat</keyword>
<dbReference type="InterPro" id="IPR017241">
    <property type="entry name" value="Toll-like_receptor"/>
</dbReference>
<dbReference type="Gene3D" id="3.40.50.10140">
    <property type="entry name" value="Toll/interleukin-1 receptor homology (TIR) domain"/>
    <property type="match status" value="1"/>
</dbReference>
<dbReference type="PANTHER" id="PTHR24365">
    <property type="entry name" value="TOLL-LIKE RECEPTOR"/>
    <property type="match status" value="1"/>
</dbReference>
<accession>A0A8B6G0J3</accession>
<evidence type="ECO:0000256" key="7">
    <source>
        <dbReference type="ARBA" id="ARBA00022989"/>
    </source>
</evidence>
<dbReference type="InterPro" id="IPR001611">
    <property type="entry name" value="Leu-rich_rpt"/>
</dbReference>
<dbReference type="PIRSF" id="PIRSF037595">
    <property type="entry name" value="Toll-like_receptor"/>
    <property type="match status" value="1"/>
</dbReference>
<dbReference type="GO" id="GO:0006955">
    <property type="term" value="P:immune response"/>
    <property type="evidence" value="ECO:0007669"/>
    <property type="project" value="InterPro"/>
</dbReference>
<keyword evidence="10" id="KW-0325">Glycoprotein</keyword>
<dbReference type="GO" id="GO:0004888">
    <property type="term" value="F:transmembrane signaling receptor activity"/>
    <property type="evidence" value="ECO:0007669"/>
    <property type="project" value="InterPro"/>
</dbReference>
<evidence type="ECO:0000256" key="2">
    <source>
        <dbReference type="ARBA" id="ARBA00009634"/>
    </source>
</evidence>
<keyword evidence="8 11" id="KW-0472">Membrane</keyword>
<dbReference type="InterPro" id="IPR000157">
    <property type="entry name" value="TIR_dom"/>
</dbReference>
<evidence type="ECO:0000256" key="3">
    <source>
        <dbReference type="ARBA" id="ARBA00022614"/>
    </source>
</evidence>
<dbReference type="PROSITE" id="PS50104">
    <property type="entry name" value="TIR"/>
    <property type="match status" value="1"/>
</dbReference>
<evidence type="ECO:0000256" key="1">
    <source>
        <dbReference type="ARBA" id="ARBA00004479"/>
    </source>
</evidence>
<dbReference type="Proteomes" id="UP000596742">
    <property type="component" value="Unassembled WGS sequence"/>
</dbReference>
<evidence type="ECO:0000256" key="6">
    <source>
        <dbReference type="ARBA" id="ARBA00022737"/>
    </source>
</evidence>
<sequence>MAVHEATSYTKDKKCRVQDDNVDCSHLDLTTIPRHLPVNATSLNLIWNRIKIVKGFTFQSMRYITYLDLGRNVIELIEINAFHGLHRLRTLHLHDNAINVFPNGMFERLNGLQVLSIDCNKLKYFQDDRITKISKIVSLTTLSFDVYPDFKFPIQWGKLSKLTDLRIFARSSKVQFNKAMFVHVNVLPIVSLSINVVPFISEDFFEHFPKLDSITLSIGTDLPKNPIDQVFKSFGVFRGKNINNIEINSGRFDNGFTLNHNRMKYLWSICLKRLTLNNLYIKDILIYAMQVFSIKSTCLEYLEISENTIFDRGGSAISVMQNFKNLKVFKLIRNWRSLRRKRSQPSTLYSFVFPKTLEEVYIENNMALDMGNIEVINGHNLRVLSLKDNEVWPCEGSFTGIINVEFFDMSRWTCEKLSHNLLYGFPNLKTLKATGSHLGKGFANTAGAGITHFNNKDIERIEKLRKVDILLKGNPFQCSCKTLQFLKWLSETNQVPDILDLTCVTEKASRRLMSEVMLHLKTFEISCKTKFWLPFAVSITSIIILAIITTVVFFRYKYAVEYLLLRFKMKMRNYKELTQEYTYDAFISYSHTDSEWIKQFHDRVNSMGFELCLDAKDFIVGKSIAENVVNAIDSSRKVIFIITHNFLKSTWGSYEMEMTRMHAFQKGRENMVIVVVKDDIKVTDMPDVMKNMWFKITCIQWPNDDNLPYNTEEIFYEKMKMSLQRREDTT</sequence>
<evidence type="ECO:0000259" key="12">
    <source>
        <dbReference type="PROSITE" id="PS50104"/>
    </source>
</evidence>
<dbReference type="Pfam" id="PF13676">
    <property type="entry name" value="TIR_2"/>
    <property type="match status" value="1"/>
</dbReference>
<evidence type="ECO:0000256" key="5">
    <source>
        <dbReference type="ARBA" id="ARBA00022729"/>
    </source>
</evidence>
<keyword evidence="9" id="KW-0675">Receptor</keyword>
<keyword evidence="4 11" id="KW-0812">Transmembrane</keyword>
<keyword evidence="3" id="KW-0433">Leucine-rich repeat</keyword>
<dbReference type="AlphaFoldDB" id="A0A8B6G0J3"/>
<dbReference type="GO" id="GO:0002224">
    <property type="term" value="P:toll-like receptor signaling pathway"/>
    <property type="evidence" value="ECO:0007669"/>
    <property type="project" value="InterPro"/>
</dbReference>
<organism evidence="13 14">
    <name type="scientific">Mytilus galloprovincialis</name>
    <name type="common">Mediterranean mussel</name>
    <dbReference type="NCBI Taxonomy" id="29158"/>
    <lineage>
        <taxon>Eukaryota</taxon>
        <taxon>Metazoa</taxon>
        <taxon>Spiralia</taxon>
        <taxon>Lophotrochozoa</taxon>
        <taxon>Mollusca</taxon>
        <taxon>Bivalvia</taxon>
        <taxon>Autobranchia</taxon>
        <taxon>Pteriomorphia</taxon>
        <taxon>Mytilida</taxon>
        <taxon>Mytiloidea</taxon>
        <taxon>Mytilidae</taxon>
        <taxon>Mytilinae</taxon>
        <taxon>Mytilus</taxon>
    </lineage>
</organism>
<dbReference type="Gene3D" id="3.80.10.10">
    <property type="entry name" value="Ribonuclease Inhibitor"/>
    <property type="match status" value="1"/>
</dbReference>